<proteinExistence type="predicted"/>
<dbReference type="STRING" id="455193.SAMN05421805_12822"/>
<evidence type="ECO:0000256" key="1">
    <source>
        <dbReference type="SAM" id="MobiDB-lite"/>
    </source>
</evidence>
<evidence type="ECO:0000313" key="3">
    <source>
        <dbReference type="EMBL" id="SFO88524.1"/>
    </source>
</evidence>
<dbReference type="InterPro" id="IPR009317">
    <property type="entry name" value="ChaB"/>
</dbReference>
<protein>
    <submittedName>
        <fullName evidence="3">Rho termination factor, N-terminal domain</fullName>
    </submittedName>
    <submittedName>
        <fullName evidence="2">Rho termination factor-like protein</fullName>
    </submittedName>
</protein>
<organism evidence="3 4">
    <name type="scientific">Saccharopolyspora antimicrobica</name>
    <dbReference type="NCBI Taxonomy" id="455193"/>
    <lineage>
        <taxon>Bacteria</taxon>
        <taxon>Bacillati</taxon>
        <taxon>Actinomycetota</taxon>
        <taxon>Actinomycetes</taxon>
        <taxon>Pseudonocardiales</taxon>
        <taxon>Pseudonocardiaceae</taxon>
        <taxon>Saccharopolyspora</taxon>
    </lineage>
</organism>
<evidence type="ECO:0000313" key="2">
    <source>
        <dbReference type="EMBL" id="RKT89125.1"/>
    </source>
</evidence>
<dbReference type="InterPro" id="IPR037205">
    <property type="entry name" value="ChaB_sf"/>
</dbReference>
<feature type="compositionally biased region" description="Basic and acidic residues" evidence="1">
    <location>
        <begin position="52"/>
        <end position="72"/>
    </location>
</feature>
<name>A0A1I5KU15_9PSEU</name>
<reference evidence="3 4" key="1">
    <citation type="submission" date="2016-10" db="EMBL/GenBank/DDBJ databases">
        <authorList>
            <person name="de Groot N.N."/>
        </authorList>
    </citation>
    <scope>NUCLEOTIDE SEQUENCE [LARGE SCALE GENOMIC DNA]</scope>
    <source>
        <strain evidence="3 4">CPCC 201259</strain>
    </source>
</reference>
<feature type="region of interest" description="Disordered" evidence="1">
    <location>
        <begin position="51"/>
        <end position="132"/>
    </location>
</feature>
<evidence type="ECO:0000313" key="5">
    <source>
        <dbReference type="Proteomes" id="UP000270697"/>
    </source>
</evidence>
<dbReference type="Proteomes" id="UP000270697">
    <property type="component" value="Unassembled WGS sequence"/>
</dbReference>
<feature type="compositionally biased region" description="Basic and acidic residues" evidence="1">
    <location>
        <begin position="89"/>
        <end position="101"/>
    </location>
</feature>
<dbReference type="Proteomes" id="UP000199398">
    <property type="component" value="Unassembled WGS sequence"/>
</dbReference>
<dbReference type="AlphaFoldDB" id="A0A1I5KU15"/>
<dbReference type="Pfam" id="PF06150">
    <property type="entry name" value="ChaB"/>
    <property type="match status" value="1"/>
</dbReference>
<dbReference type="RefSeq" id="WP_093160291.1">
    <property type="nucleotide sequence ID" value="NZ_FOUP01000028.1"/>
</dbReference>
<feature type="region of interest" description="Disordered" evidence="1">
    <location>
        <begin position="1"/>
        <end position="21"/>
    </location>
</feature>
<gene>
    <name evidence="2" type="ORF">ATL45_7572</name>
    <name evidence="3" type="ORF">SAMN05421805_12822</name>
</gene>
<dbReference type="Gene3D" id="1.10.1740.70">
    <property type="entry name" value="ChaB"/>
    <property type="match status" value="1"/>
</dbReference>
<dbReference type="OrthoDB" id="3731224at2"/>
<evidence type="ECO:0000313" key="4">
    <source>
        <dbReference type="Proteomes" id="UP000199398"/>
    </source>
</evidence>
<sequence length="132" mass="14832">MPAREELPSTLRRSPKGAQETWIKAHDSAVESYGEGRRAHQTAYSALKHKYEKVGDHWIPKQRKGPSDEQAERGAGQPTKPTSGGVDENASKSHLYEEARELGISGRSKMTKHQLVDALRKESDRRTKRARS</sequence>
<dbReference type="SUPFAM" id="SSF140376">
    <property type="entry name" value="ChaB-like"/>
    <property type="match status" value="1"/>
</dbReference>
<keyword evidence="5" id="KW-1185">Reference proteome</keyword>
<accession>A0A1I5KU15</accession>
<dbReference type="EMBL" id="RBXX01000002">
    <property type="protein sequence ID" value="RKT89125.1"/>
    <property type="molecule type" value="Genomic_DNA"/>
</dbReference>
<dbReference type="EMBL" id="FOUP01000028">
    <property type="protein sequence ID" value="SFO88524.1"/>
    <property type="molecule type" value="Genomic_DNA"/>
</dbReference>
<reference evidence="2 5" key="2">
    <citation type="submission" date="2018-10" db="EMBL/GenBank/DDBJ databases">
        <title>Sequencing the genomes of 1000 actinobacteria strains.</title>
        <authorList>
            <person name="Klenk H.-P."/>
        </authorList>
    </citation>
    <scope>NUCLEOTIDE SEQUENCE [LARGE SCALE GENOMIC DNA]</scope>
    <source>
        <strain evidence="2 5">DSM 45119</strain>
    </source>
</reference>
<feature type="compositionally biased region" description="Basic and acidic residues" evidence="1">
    <location>
        <begin position="114"/>
        <end position="125"/>
    </location>
</feature>